<proteinExistence type="inferred from homology"/>
<evidence type="ECO:0000256" key="9">
    <source>
        <dbReference type="ARBA" id="ARBA00022801"/>
    </source>
</evidence>
<dbReference type="EC" id="3.4.21.89" evidence="4"/>
<feature type="transmembrane region" description="Helical" evidence="14">
    <location>
        <begin position="14"/>
        <end position="32"/>
    </location>
</feature>
<evidence type="ECO:0000256" key="4">
    <source>
        <dbReference type="ARBA" id="ARBA00013208"/>
    </source>
</evidence>
<dbReference type="NCBIfam" id="TIGR02228">
    <property type="entry name" value="sigpep_I_arch"/>
    <property type="match status" value="1"/>
</dbReference>
<evidence type="ECO:0000256" key="6">
    <source>
        <dbReference type="ARBA" id="ARBA00021755"/>
    </source>
</evidence>
<evidence type="ECO:0000256" key="2">
    <source>
        <dbReference type="ARBA" id="ARBA00004648"/>
    </source>
</evidence>
<dbReference type="PANTHER" id="PTHR10806:SF6">
    <property type="entry name" value="SIGNAL PEPTIDASE COMPLEX CATALYTIC SUBUNIT SEC11"/>
    <property type="match status" value="1"/>
</dbReference>
<keyword evidence="12 14" id="KW-0472">Membrane</keyword>
<comment type="catalytic activity">
    <reaction evidence="1">
        <text>Cleavage of hydrophobic, N-terminal signal or leader sequences from secreted and periplasmic proteins.</text>
        <dbReference type="EC" id="3.4.21.89"/>
    </reaction>
</comment>
<dbReference type="OrthoDB" id="10257561at2759"/>
<dbReference type="AlphaFoldDB" id="A0A835XXM8"/>
<comment type="subcellular location">
    <subcellularLocation>
        <location evidence="2">Endoplasmic reticulum membrane</location>
        <topology evidence="2">Single-pass type II membrane protein</topology>
    </subcellularLocation>
</comment>
<keyword evidence="10" id="KW-0735">Signal-anchor</keyword>
<evidence type="ECO:0000256" key="10">
    <source>
        <dbReference type="ARBA" id="ARBA00022968"/>
    </source>
</evidence>
<name>A0A835XXM8_9CHLO</name>
<dbReference type="PRINTS" id="PR00728">
    <property type="entry name" value="SIGNALPTASE"/>
</dbReference>
<keyword evidence="7" id="KW-0645">Protease</keyword>
<evidence type="ECO:0000313" key="16">
    <source>
        <dbReference type="EMBL" id="KAG2488750.1"/>
    </source>
</evidence>
<keyword evidence="9" id="KW-0378">Hydrolase</keyword>
<gene>
    <name evidence="16" type="ORF">HYH03_012748</name>
</gene>
<comment type="caution">
    <text evidence="16">The sequence shown here is derived from an EMBL/GenBank/DDBJ whole genome shotgun (WGS) entry which is preliminary data.</text>
</comment>
<dbReference type="GO" id="GO:0005787">
    <property type="term" value="C:signal peptidase complex"/>
    <property type="evidence" value="ECO:0007669"/>
    <property type="project" value="UniProtKB-ARBA"/>
</dbReference>
<comment type="function">
    <text evidence="13">Catalytic component of the signal peptidase complex (SPC) which catalyzes the cleavage of N-terminal signal sequences from nascent proteins as they are translocated into the lumen of the endoplasmic reticulum. Specifically cleaves N-terminal signal peptides that contain a hydrophobic alpha-helix (h-region) shorter than 18-20 amino acids.</text>
</comment>
<evidence type="ECO:0000256" key="7">
    <source>
        <dbReference type="ARBA" id="ARBA00022670"/>
    </source>
</evidence>
<dbReference type="PANTHER" id="PTHR10806">
    <property type="entry name" value="SIGNAL PEPTIDASE COMPLEX CATALYTIC SUBUNIT SEC11"/>
    <property type="match status" value="1"/>
</dbReference>
<reference evidence="16" key="1">
    <citation type="journal article" date="2020" name="bioRxiv">
        <title>Comparative genomics of Chlamydomonas.</title>
        <authorList>
            <person name="Craig R.J."/>
            <person name="Hasan A.R."/>
            <person name="Ness R.W."/>
            <person name="Keightley P.D."/>
        </authorList>
    </citation>
    <scope>NUCLEOTIDE SEQUENCE</scope>
    <source>
        <strain evidence="16">CCAP 11/70</strain>
    </source>
</reference>
<dbReference type="SUPFAM" id="SSF51306">
    <property type="entry name" value="LexA/Signal peptidase"/>
    <property type="match status" value="1"/>
</dbReference>
<dbReference type="GO" id="GO:0009003">
    <property type="term" value="F:signal peptidase activity"/>
    <property type="evidence" value="ECO:0007669"/>
    <property type="project" value="UniProtKB-EC"/>
</dbReference>
<evidence type="ECO:0000256" key="11">
    <source>
        <dbReference type="ARBA" id="ARBA00022989"/>
    </source>
</evidence>
<dbReference type="CDD" id="cd06530">
    <property type="entry name" value="S26_SPase_I"/>
    <property type="match status" value="1"/>
</dbReference>
<dbReference type="InterPro" id="IPR015927">
    <property type="entry name" value="Peptidase_S24_S26A/B/C"/>
</dbReference>
<keyword evidence="8 14" id="KW-0812">Transmembrane</keyword>
<accession>A0A835XXM8</accession>
<comment type="similarity">
    <text evidence="3">Belongs to the peptidase S26B family.</text>
</comment>
<dbReference type="InterPro" id="IPR001733">
    <property type="entry name" value="Peptidase_S26B"/>
</dbReference>
<keyword evidence="11 14" id="KW-1133">Transmembrane helix</keyword>
<evidence type="ECO:0000256" key="5">
    <source>
        <dbReference type="ARBA" id="ARBA00019685"/>
    </source>
</evidence>
<evidence type="ECO:0000256" key="8">
    <source>
        <dbReference type="ARBA" id="ARBA00022692"/>
    </source>
</evidence>
<protein>
    <recommendedName>
        <fullName evidence="5">Signal peptidase complex catalytic subunit SEC11</fullName>
        <ecNumber evidence="4">3.4.21.89</ecNumber>
    </recommendedName>
    <alternativeName>
        <fullName evidence="6">Signal peptidase complex catalytic subunit sec11</fullName>
    </alternativeName>
</protein>
<dbReference type="Proteomes" id="UP000612055">
    <property type="component" value="Unassembled WGS sequence"/>
</dbReference>
<dbReference type="InterPro" id="IPR036286">
    <property type="entry name" value="LexA/Signal_pep-like_sf"/>
</dbReference>
<evidence type="ECO:0000259" key="15">
    <source>
        <dbReference type="Pfam" id="PF00717"/>
    </source>
</evidence>
<keyword evidence="17" id="KW-1185">Reference proteome</keyword>
<evidence type="ECO:0000256" key="13">
    <source>
        <dbReference type="ARBA" id="ARBA00045533"/>
    </source>
</evidence>
<evidence type="ECO:0000313" key="17">
    <source>
        <dbReference type="Proteomes" id="UP000612055"/>
    </source>
</evidence>
<dbReference type="InterPro" id="IPR019533">
    <property type="entry name" value="Peptidase_S26"/>
</dbReference>
<organism evidence="16 17">
    <name type="scientific">Edaphochlamys debaryana</name>
    <dbReference type="NCBI Taxonomy" id="47281"/>
    <lineage>
        <taxon>Eukaryota</taxon>
        <taxon>Viridiplantae</taxon>
        <taxon>Chlorophyta</taxon>
        <taxon>core chlorophytes</taxon>
        <taxon>Chlorophyceae</taxon>
        <taxon>CS clade</taxon>
        <taxon>Chlamydomonadales</taxon>
        <taxon>Chlamydomonadales incertae sedis</taxon>
        <taxon>Edaphochlamys</taxon>
    </lineage>
</organism>
<evidence type="ECO:0000256" key="12">
    <source>
        <dbReference type="ARBA" id="ARBA00023136"/>
    </source>
</evidence>
<dbReference type="EMBL" id="JAEHOE010000080">
    <property type="protein sequence ID" value="KAG2488750.1"/>
    <property type="molecule type" value="Genomic_DNA"/>
</dbReference>
<dbReference type="GO" id="GO:0006465">
    <property type="term" value="P:signal peptide processing"/>
    <property type="evidence" value="ECO:0007669"/>
    <property type="project" value="InterPro"/>
</dbReference>
<feature type="domain" description="Peptidase S24/S26A/S26B/S26C" evidence="15">
    <location>
        <begin position="34"/>
        <end position="138"/>
    </location>
</feature>
<dbReference type="Gene3D" id="2.10.109.10">
    <property type="entry name" value="Umud Fragment, subunit A"/>
    <property type="match status" value="1"/>
</dbReference>
<dbReference type="GO" id="GO:0004252">
    <property type="term" value="F:serine-type endopeptidase activity"/>
    <property type="evidence" value="ECO:0007669"/>
    <property type="project" value="InterPro"/>
</dbReference>
<evidence type="ECO:0000256" key="14">
    <source>
        <dbReference type="SAM" id="Phobius"/>
    </source>
</evidence>
<evidence type="ECO:0000256" key="3">
    <source>
        <dbReference type="ARBA" id="ARBA00011035"/>
    </source>
</evidence>
<dbReference type="Pfam" id="PF00717">
    <property type="entry name" value="Peptidase_S24"/>
    <property type="match status" value="1"/>
</dbReference>
<dbReference type="FunFam" id="2.10.109.10:FF:000003">
    <property type="entry name" value="Signal peptidase complex catalytic subunit SEC11"/>
    <property type="match status" value="1"/>
</dbReference>
<evidence type="ECO:0000256" key="1">
    <source>
        <dbReference type="ARBA" id="ARBA00000677"/>
    </source>
</evidence>
<sequence>MDHLTSLRTHFRHWLHTLVQLGVLVAGILAFWKTLMLVTGTESPIVVVLSGSMEPGLHRGDLVVLHMGKPPIRTGEIVVFSLDGRDIPIVHRVIKVHERANGTHIDILTKGDNNYGDDRALYNKGQEWLHQHHIMGRAVGFLPSVGMVTIMMNDYPALKYALIGALALVVLTSKEG</sequence>